<evidence type="ECO:0000313" key="1">
    <source>
        <dbReference type="EMBL" id="KAF2600334.1"/>
    </source>
</evidence>
<dbReference type="AlphaFoldDB" id="A0A8S9KZ19"/>
<comment type="caution">
    <text evidence="1">The sequence shown here is derived from an EMBL/GenBank/DDBJ whole genome shotgun (WGS) entry which is preliminary data.</text>
</comment>
<name>A0A8S9KZ19_BRACR</name>
<proteinExistence type="predicted"/>
<sequence>MRLKGMKELWRRHCGINLLILSQESSPSRITTTTKPFANILKRYDHNIGRVTCSNQSLAIAPQMTSSDSDSHGEPTTSLPQAVQALADLITVLTTLGDLTDHELELNTPARSRREDCNILQDTPIHGDLIVAVLSWRYVHDEVYGDLSLAVCRLTLHPWRLFRVVPNTVLTDRLRNHPRRSDRNQKYIDDSSPGTVCP</sequence>
<dbReference type="Proteomes" id="UP000712281">
    <property type="component" value="Unassembled WGS sequence"/>
</dbReference>
<evidence type="ECO:0000313" key="2">
    <source>
        <dbReference type="Proteomes" id="UP000712281"/>
    </source>
</evidence>
<protein>
    <submittedName>
        <fullName evidence="1">Uncharacterized protein</fullName>
    </submittedName>
</protein>
<organism evidence="1 2">
    <name type="scientific">Brassica cretica</name>
    <name type="common">Mustard</name>
    <dbReference type="NCBI Taxonomy" id="69181"/>
    <lineage>
        <taxon>Eukaryota</taxon>
        <taxon>Viridiplantae</taxon>
        <taxon>Streptophyta</taxon>
        <taxon>Embryophyta</taxon>
        <taxon>Tracheophyta</taxon>
        <taxon>Spermatophyta</taxon>
        <taxon>Magnoliopsida</taxon>
        <taxon>eudicotyledons</taxon>
        <taxon>Gunneridae</taxon>
        <taxon>Pentapetalae</taxon>
        <taxon>rosids</taxon>
        <taxon>malvids</taxon>
        <taxon>Brassicales</taxon>
        <taxon>Brassicaceae</taxon>
        <taxon>Brassiceae</taxon>
        <taxon>Brassica</taxon>
    </lineage>
</organism>
<gene>
    <name evidence="1" type="ORF">F2Q68_00008595</name>
</gene>
<dbReference type="EMBL" id="QGKW02000717">
    <property type="protein sequence ID" value="KAF2600334.1"/>
    <property type="molecule type" value="Genomic_DNA"/>
</dbReference>
<reference evidence="1" key="1">
    <citation type="submission" date="2019-12" db="EMBL/GenBank/DDBJ databases">
        <title>Genome sequencing and annotation of Brassica cretica.</title>
        <authorList>
            <person name="Studholme D.J."/>
            <person name="Sarris P.F."/>
        </authorList>
    </citation>
    <scope>NUCLEOTIDE SEQUENCE</scope>
    <source>
        <strain evidence="1">PFS-001/15</strain>
        <tissue evidence="1">Leaf</tissue>
    </source>
</reference>
<accession>A0A8S9KZ19</accession>